<dbReference type="SUPFAM" id="SSF53850">
    <property type="entry name" value="Periplasmic binding protein-like II"/>
    <property type="match status" value="1"/>
</dbReference>
<gene>
    <name evidence="2" type="ORF">HER31_03375</name>
</gene>
<evidence type="ECO:0000256" key="1">
    <source>
        <dbReference type="SAM" id="SignalP"/>
    </source>
</evidence>
<keyword evidence="1" id="KW-0732">Signal</keyword>
<dbReference type="Proteomes" id="UP000501602">
    <property type="component" value="Chromosome"/>
</dbReference>
<reference evidence="2 3" key="1">
    <citation type="submission" date="2020-04" db="EMBL/GenBank/DDBJ databases">
        <title>Ferrimonas sp. S7 isolated from sea water.</title>
        <authorList>
            <person name="Bae S.S."/>
            <person name="Baek K."/>
        </authorList>
    </citation>
    <scope>NUCLEOTIDE SEQUENCE [LARGE SCALE GENOMIC DNA]</scope>
    <source>
        <strain evidence="2 3">S7</strain>
    </source>
</reference>
<proteinExistence type="predicted"/>
<dbReference type="KEGG" id="fes:HER31_03375"/>
<accession>A0A6H1UBI6</accession>
<keyword evidence="3" id="KW-1185">Reference proteome</keyword>
<dbReference type="AlphaFoldDB" id="A0A6H1UBI6"/>
<dbReference type="RefSeq" id="WP_168659270.1">
    <property type="nucleotide sequence ID" value="NZ_CP051180.1"/>
</dbReference>
<feature type="chain" id="PRO_5026122051" evidence="1">
    <location>
        <begin position="20"/>
        <end position="135"/>
    </location>
</feature>
<evidence type="ECO:0000313" key="2">
    <source>
        <dbReference type="EMBL" id="QIZ76009.1"/>
    </source>
</evidence>
<evidence type="ECO:0000313" key="3">
    <source>
        <dbReference type="Proteomes" id="UP000501602"/>
    </source>
</evidence>
<feature type="signal peptide" evidence="1">
    <location>
        <begin position="1"/>
        <end position="19"/>
    </location>
</feature>
<dbReference type="Gene3D" id="3.40.190.10">
    <property type="entry name" value="Periplasmic binding protein-like II"/>
    <property type="match status" value="1"/>
</dbReference>
<name>A0A6H1UBI6_9GAMM</name>
<protein>
    <submittedName>
        <fullName evidence="2">Phosphate ABC transporter substrate-binding protein</fullName>
    </submittedName>
</protein>
<dbReference type="EMBL" id="CP051180">
    <property type="protein sequence ID" value="QIZ76009.1"/>
    <property type="molecule type" value="Genomic_DNA"/>
</dbReference>
<sequence>MKKLSIALVGIALSVSAQADVVLVGNPAAAELSQTNASKLFLGKMKTLPWGGKPKLIELQDGNPLRLEFHQKVTGKTEAQLKSYWSRLVFTGKAAAPSQVTSAAQVKQQVAGNSAAVGYIDQADVDDSVKVLLTP</sequence>
<organism evidence="2 3">
    <name type="scientific">Ferrimonas lipolytica</name>
    <dbReference type="NCBI Taxonomy" id="2724191"/>
    <lineage>
        <taxon>Bacteria</taxon>
        <taxon>Pseudomonadati</taxon>
        <taxon>Pseudomonadota</taxon>
        <taxon>Gammaproteobacteria</taxon>
        <taxon>Alteromonadales</taxon>
        <taxon>Ferrimonadaceae</taxon>
        <taxon>Ferrimonas</taxon>
    </lineage>
</organism>